<reference evidence="1 2" key="1">
    <citation type="submission" date="2015-09" db="EMBL/GenBank/DDBJ databases">
        <authorList>
            <consortium name="Pathogen Informatics"/>
        </authorList>
    </citation>
    <scope>NUCLEOTIDE SEQUENCE [LARGE SCALE GENOMIC DNA]</scope>
    <source>
        <strain evidence="1 2">2789STDY5834875</strain>
    </source>
</reference>
<evidence type="ECO:0000313" key="1">
    <source>
        <dbReference type="EMBL" id="CUQ79371.1"/>
    </source>
</evidence>
<dbReference type="InterPro" id="IPR023214">
    <property type="entry name" value="HAD_sf"/>
</dbReference>
<dbReference type="GO" id="GO:0005829">
    <property type="term" value="C:cytosol"/>
    <property type="evidence" value="ECO:0007669"/>
    <property type="project" value="TreeGrafter"/>
</dbReference>
<dbReference type="SUPFAM" id="SSF56784">
    <property type="entry name" value="HAD-like"/>
    <property type="match status" value="1"/>
</dbReference>
<name>A0A174Z601_9FIRM</name>
<protein>
    <submittedName>
        <fullName evidence="1">Phosphoglycolate phosphatase</fullName>
        <ecNumber evidence="1">3.1.3.18</ecNumber>
    </submittedName>
</protein>
<dbReference type="OrthoDB" id="9807630at2"/>
<dbReference type="InterPro" id="IPR006439">
    <property type="entry name" value="HAD-SF_hydro_IA"/>
</dbReference>
<dbReference type="PANTHER" id="PTHR43434:SF1">
    <property type="entry name" value="PHOSPHOGLYCOLATE PHOSPHATASE"/>
    <property type="match status" value="1"/>
</dbReference>
<dbReference type="EMBL" id="CZBU01000009">
    <property type="protein sequence ID" value="CUQ79371.1"/>
    <property type="molecule type" value="Genomic_DNA"/>
</dbReference>
<dbReference type="FunFam" id="3.40.50.1000:FF:000022">
    <property type="entry name" value="Phosphoglycolate phosphatase"/>
    <property type="match status" value="1"/>
</dbReference>
<dbReference type="PROSITE" id="PS01228">
    <property type="entry name" value="COF_1"/>
    <property type="match status" value="1"/>
</dbReference>
<dbReference type="NCBIfam" id="TIGR01549">
    <property type="entry name" value="HAD-SF-IA-v1"/>
    <property type="match status" value="1"/>
</dbReference>
<dbReference type="GO" id="GO:0008967">
    <property type="term" value="F:phosphoglycolate phosphatase activity"/>
    <property type="evidence" value="ECO:0007669"/>
    <property type="project" value="UniProtKB-EC"/>
</dbReference>
<dbReference type="EC" id="3.1.3.18" evidence="1"/>
<evidence type="ECO:0000313" key="2">
    <source>
        <dbReference type="Proteomes" id="UP000095621"/>
    </source>
</evidence>
<dbReference type="GO" id="GO:0006281">
    <property type="term" value="P:DNA repair"/>
    <property type="evidence" value="ECO:0007669"/>
    <property type="project" value="TreeGrafter"/>
</dbReference>
<dbReference type="RefSeq" id="WP_055216872.1">
    <property type="nucleotide sequence ID" value="NZ_CZBU01000009.1"/>
</dbReference>
<dbReference type="Proteomes" id="UP000095621">
    <property type="component" value="Unassembled WGS sequence"/>
</dbReference>
<dbReference type="SFLD" id="SFLDS00003">
    <property type="entry name" value="Haloacid_Dehalogenase"/>
    <property type="match status" value="1"/>
</dbReference>
<dbReference type="InterPro" id="IPR036412">
    <property type="entry name" value="HAD-like_sf"/>
</dbReference>
<dbReference type="InterPro" id="IPR050155">
    <property type="entry name" value="HAD-like_hydrolase_sf"/>
</dbReference>
<dbReference type="InterPro" id="IPR041492">
    <property type="entry name" value="HAD_2"/>
</dbReference>
<keyword evidence="1" id="KW-0378">Hydrolase</keyword>
<proteinExistence type="predicted"/>
<sequence length="216" mass="24634">MKYKIVIFDLDGTILNTLEDLADSTNYALSVFDMPERTIEEIRHFVGNGIRKLMERAVPQGTPESMIVKVHETFTEHYKKHCADKTRPYDGIKELIENIRNAGVYTAVVSNKADYGVQTLCKDYFPGLFDYAVGEREGIRRKPYPDSVNEVLRQFDVDRTQAVYVGDSEVDVQTAANAGMDVCMVGWGFRDEEFLKDNGAEFVVHSPEEAWEFINK</sequence>
<dbReference type="InterPro" id="IPR023198">
    <property type="entry name" value="PGP-like_dom2"/>
</dbReference>
<dbReference type="PANTHER" id="PTHR43434">
    <property type="entry name" value="PHOSPHOGLYCOLATE PHOSPHATASE"/>
    <property type="match status" value="1"/>
</dbReference>
<dbReference type="Pfam" id="PF13419">
    <property type="entry name" value="HAD_2"/>
    <property type="match status" value="1"/>
</dbReference>
<gene>
    <name evidence="1" type="primary">gph</name>
    <name evidence="1" type="ORF">ERS852490_03038</name>
</gene>
<dbReference type="Gene3D" id="1.10.150.240">
    <property type="entry name" value="Putative phosphatase, domain 2"/>
    <property type="match status" value="1"/>
</dbReference>
<dbReference type="AlphaFoldDB" id="A0A174Z601"/>
<dbReference type="Gene3D" id="3.40.50.1000">
    <property type="entry name" value="HAD superfamily/HAD-like"/>
    <property type="match status" value="1"/>
</dbReference>
<accession>A0A174Z601</accession>
<organism evidence="1 2">
    <name type="scientific">Lachnospira eligens</name>
    <dbReference type="NCBI Taxonomy" id="39485"/>
    <lineage>
        <taxon>Bacteria</taxon>
        <taxon>Bacillati</taxon>
        <taxon>Bacillota</taxon>
        <taxon>Clostridia</taxon>
        <taxon>Lachnospirales</taxon>
        <taxon>Lachnospiraceae</taxon>
        <taxon>Lachnospira</taxon>
    </lineage>
</organism>
<dbReference type="NCBIfam" id="TIGR01509">
    <property type="entry name" value="HAD-SF-IA-v3"/>
    <property type="match status" value="1"/>
</dbReference>
<dbReference type="SFLD" id="SFLDG01135">
    <property type="entry name" value="C1.5.6:_HAD__Beta-PGM__Phospha"/>
    <property type="match status" value="1"/>
</dbReference>
<dbReference type="SFLD" id="SFLDG01129">
    <property type="entry name" value="C1.5:_HAD__Beta-PGM__Phosphata"/>
    <property type="match status" value="1"/>
</dbReference>